<protein>
    <recommendedName>
        <fullName evidence="2">DUF2231 domain-containing protein</fullName>
    </recommendedName>
</protein>
<gene>
    <name evidence="3" type="ORF">F4559_005472</name>
</gene>
<comment type="caution">
    <text evidence="3">The sequence shown here is derived from an EMBL/GenBank/DDBJ whole genome shotgun (WGS) entry which is preliminary data.</text>
</comment>
<sequence length="180" mass="18586">MALADDLVKISGIPAHPLLVHAVVVLLPLACLAAAAIAVRPVWRRRYAWPVLGLTLVGVAAVPVAQETGEQLYEGRFDRLGNPLIDHHASLGNDLLPFALGFGVAVVALLIAGRLADREHAAAEDGGGKDDGGTTTVTRTWRRIAVVIAVVVVASGAAAVVQTVRIGDSGSRAVWEGVGG</sequence>
<keyword evidence="4" id="KW-1185">Reference proteome</keyword>
<name>A0A7W7T7P6_9PSEU</name>
<feature type="domain" description="DUF2231" evidence="2">
    <location>
        <begin position="12"/>
        <end position="177"/>
    </location>
</feature>
<dbReference type="AlphaFoldDB" id="A0A7W7T7P6"/>
<evidence type="ECO:0000313" key="4">
    <source>
        <dbReference type="Proteomes" id="UP000542674"/>
    </source>
</evidence>
<evidence type="ECO:0000313" key="3">
    <source>
        <dbReference type="EMBL" id="MBB4968113.1"/>
    </source>
</evidence>
<dbReference type="InterPro" id="IPR019251">
    <property type="entry name" value="DUF2231_TM"/>
</dbReference>
<dbReference type="RefSeq" id="WP_184673368.1">
    <property type="nucleotide sequence ID" value="NZ_BAABAI010000041.1"/>
</dbReference>
<accession>A0A7W7T7P6</accession>
<feature type="transmembrane region" description="Helical" evidence="1">
    <location>
        <begin position="47"/>
        <end position="65"/>
    </location>
</feature>
<feature type="transmembrane region" description="Helical" evidence="1">
    <location>
        <begin position="18"/>
        <end position="40"/>
    </location>
</feature>
<proteinExistence type="predicted"/>
<dbReference type="EMBL" id="JACHJS010000001">
    <property type="protein sequence ID" value="MBB4968113.1"/>
    <property type="molecule type" value="Genomic_DNA"/>
</dbReference>
<keyword evidence="1" id="KW-0812">Transmembrane</keyword>
<reference evidence="3 4" key="1">
    <citation type="submission" date="2020-08" db="EMBL/GenBank/DDBJ databases">
        <title>Sequencing the genomes of 1000 actinobacteria strains.</title>
        <authorList>
            <person name="Klenk H.-P."/>
        </authorList>
    </citation>
    <scope>NUCLEOTIDE SEQUENCE [LARGE SCALE GENOMIC DNA]</scope>
    <source>
        <strain evidence="3 4">DSM 45084</strain>
    </source>
</reference>
<evidence type="ECO:0000256" key="1">
    <source>
        <dbReference type="SAM" id="Phobius"/>
    </source>
</evidence>
<feature type="transmembrane region" description="Helical" evidence="1">
    <location>
        <begin position="95"/>
        <end position="112"/>
    </location>
</feature>
<dbReference type="Pfam" id="PF09990">
    <property type="entry name" value="DUF2231"/>
    <property type="match status" value="1"/>
</dbReference>
<keyword evidence="1" id="KW-1133">Transmembrane helix</keyword>
<organism evidence="3 4">
    <name type="scientific">Saccharothrix violaceirubra</name>
    <dbReference type="NCBI Taxonomy" id="413306"/>
    <lineage>
        <taxon>Bacteria</taxon>
        <taxon>Bacillati</taxon>
        <taxon>Actinomycetota</taxon>
        <taxon>Actinomycetes</taxon>
        <taxon>Pseudonocardiales</taxon>
        <taxon>Pseudonocardiaceae</taxon>
        <taxon>Saccharothrix</taxon>
    </lineage>
</organism>
<keyword evidence="1" id="KW-0472">Membrane</keyword>
<feature type="transmembrane region" description="Helical" evidence="1">
    <location>
        <begin position="144"/>
        <end position="164"/>
    </location>
</feature>
<evidence type="ECO:0000259" key="2">
    <source>
        <dbReference type="Pfam" id="PF09990"/>
    </source>
</evidence>
<dbReference type="Proteomes" id="UP000542674">
    <property type="component" value="Unassembled WGS sequence"/>
</dbReference>